<organism evidence="7 8">
    <name type="scientific">Isobaculum melis</name>
    <dbReference type="NCBI Taxonomy" id="142588"/>
    <lineage>
        <taxon>Bacteria</taxon>
        <taxon>Bacillati</taxon>
        <taxon>Bacillota</taxon>
        <taxon>Bacilli</taxon>
        <taxon>Lactobacillales</taxon>
        <taxon>Carnobacteriaceae</taxon>
        <taxon>Isobaculum</taxon>
    </lineage>
</organism>
<dbReference type="SUPFAM" id="SSF55804">
    <property type="entry name" value="Phoshotransferase/anion transport protein"/>
    <property type="match status" value="1"/>
</dbReference>
<feature type="domain" description="PTS EIIA type-2" evidence="6">
    <location>
        <begin position="1"/>
        <end position="145"/>
    </location>
</feature>
<dbReference type="CDD" id="cd00211">
    <property type="entry name" value="PTS_IIA_fru"/>
    <property type="match status" value="1"/>
</dbReference>
<dbReference type="PROSITE" id="PS00372">
    <property type="entry name" value="PTS_EIIA_TYPE_2_HIS"/>
    <property type="match status" value="1"/>
</dbReference>
<keyword evidence="5" id="KW-0598">Phosphotransferase system</keyword>
<evidence type="ECO:0000256" key="5">
    <source>
        <dbReference type="ARBA" id="ARBA00022683"/>
    </source>
</evidence>
<sequence length="155" mass="17934">MIRKDMIFVDVSATNRDQVISKLSETAKALDLVDSKEDFIQAVMQREEEFPTSIGFKVAIPHGKTKTVKEPFIGFCRTEQPFIWEQEGNKEVSLIFLIGVPQHLEGTLHLVILSQISRMLMNEDFRRKLSESKQKEDIYALLLDIENHIKEKNEN</sequence>
<dbReference type="Proteomes" id="UP000198948">
    <property type="component" value="Unassembled WGS sequence"/>
</dbReference>
<proteinExistence type="predicted"/>
<evidence type="ECO:0000259" key="6">
    <source>
        <dbReference type="PROSITE" id="PS51094"/>
    </source>
</evidence>
<dbReference type="RefSeq" id="WP_092653241.1">
    <property type="nucleotide sequence ID" value="NZ_FOHA01000015.1"/>
</dbReference>
<dbReference type="GO" id="GO:0016020">
    <property type="term" value="C:membrane"/>
    <property type="evidence" value="ECO:0007669"/>
    <property type="project" value="InterPro"/>
</dbReference>
<dbReference type="PANTHER" id="PTHR47738">
    <property type="entry name" value="PTS SYSTEM FRUCTOSE-LIKE EIIA COMPONENT-RELATED"/>
    <property type="match status" value="1"/>
</dbReference>
<keyword evidence="8" id="KW-1185">Reference proteome</keyword>
<dbReference type="InterPro" id="IPR004715">
    <property type="entry name" value="PTS_IIA_fruc"/>
</dbReference>
<dbReference type="InterPro" id="IPR016152">
    <property type="entry name" value="PTrfase/Anion_transptr"/>
</dbReference>
<keyword evidence="2" id="KW-0597">Phosphoprotein</keyword>
<evidence type="ECO:0000256" key="4">
    <source>
        <dbReference type="ARBA" id="ARBA00022679"/>
    </source>
</evidence>
<accession>A0A1H9TQM6</accession>
<dbReference type="Gene3D" id="3.40.930.10">
    <property type="entry name" value="Mannitol-specific EII, Chain A"/>
    <property type="match status" value="1"/>
</dbReference>
<evidence type="ECO:0000256" key="2">
    <source>
        <dbReference type="ARBA" id="ARBA00022553"/>
    </source>
</evidence>
<dbReference type="NCBIfam" id="TIGR00848">
    <property type="entry name" value="fruA"/>
    <property type="match status" value="1"/>
</dbReference>
<dbReference type="GO" id="GO:0008982">
    <property type="term" value="F:protein-N(PI)-phosphohistidine-sugar phosphotransferase activity"/>
    <property type="evidence" value="ECO:0007669"/>
    <property type="project" value="InterPro"/>
</dbReference>
<dbReference type="PANTHER" id="PTHR47738:SF2">
    <property type="entry name" value="PTS SYSTEM FRUCTOSE-LIKE EIIA COMPONENT"/>
    <property type="match status" value="1"/>
</dbReference>
<reference evidence="7 8" key="1">
    <citation type="submission" date="2016-10" db="EMBL/GenBank/DDBJ databases">
        <authorList>
            <person name="de Groot N.N."/>
        </authorList>
    </citation>
    <scope>NUCLEOTIDE SEQUENCE [LARGE SCALE GENOMIC DNA]</scope>
    <source>
        <strain evidence="7 8">DSM 13760</strain>
    </source>
</reference>
<keyword evidence="4" id="KW-0808">Transferase</keyword>
<dbReference type="EMBL" id="FOHA01000015">
    <property type="protein sequence ID" value="SER99299.1"/>
    <property type="molecule type" value="Genomic_DNA"/>
</dbReference>
<protein>
    <submittedName>
        <fullName evidence="7">PTS system IIA component, Fru family</fullName>
    </submittedName>
</protein>
<dbReference type="GO" id="GO:0009401">
    <property type="term" value="P:phosphoenolpyruvate-dependent sugar phosphotransferase system"/>
    <property type="evidence" value="ECO:0007669"/>
    <property type="project" value="UniProtKB-KW"/>
</dbReference>
<dbReference type="Pfam" id="PF00359">
    <property type="entry name" value="PTS_EIIA_2"/>
    <property type="match status" value="1"/>
</dbReference>
<dbReference type="AlphaFoldDB" id="A0A1H9TQM6"/>
<gene>
    <name evidence="7" type="ORF">SAMN04488559_11559</name>
</gene>
<evidence type="ECO:0000313" key="7">
    <source>
        <dbReference type="EMBL" id="SER99299.1"/>
    </source>
</evidence>
<dbReference type="OrthoDB" id="95460at2"/>
<keyword evidence="3" id="KW-0762">Sugar transport</keyword>
<evidence type="ECO:0000256" key="1">
    <source>
        <dbReference type="ARBA" id="ARBA00022448"/>
    </source>
</evidence>
<evidence type="ECO:0000313" key="8">
    <source>
        <dbReference type="Proteomes" id="UP000198948"/>
    </source>
</evidence>
<dbReference type="PROSITE" id="PS51094">
    <property type="entry name" value="PTS_EIIA_TYPE_2"/>
    <property type="match status" value="1"/>
</dbReference>
<dbReference type="STRING" id="142588.SAMN04488559_11559"/>
<dbReference type="InterPro" id="IPR002178">
    <property type="entry name" value="PTS_EIIA_type-2_dom"/>
</dbReference>
<dbReference type="InterPro" id="IPR051541">
    <property type="entry name" value="PTS_SugarTrans_NitroReg"/>
</dbReference>
<name>A0A1H9TQM6_9LACT</name>
<evidence type="ECO:0000256" key="3">
    <source>
        <dbReference type="ARBA" id="ARBA00022597"/>
    </source>
</evidence>
<keyword evidence="1" id="KW-0813">Transport</keyword>